<dbReference type="EMBL" id="BARS01007152">
    <property type="protein sequence ID" value="GAF79035.1"/>
    <property type="molecule type" value="Genomic_DNA"/>
</dbReference>
<organism evidence="1">
    <name type="scientific">marine sediment metagenome</name>
    <dbReference type="NCBI Taxonomy" id="412755"/>
    <lineage>
        <taxon>unclassified sequences</taxon>
        <taxon>metagenomes</taxon>
        <taxon>ecological metagenomes</taxon>
    </lineage>
</organism>
<comment type="caution">
    <text evidence="1">The sequence shown here is derived from an EMBL/GenBank/DDBJ whole genome shotgun (WGS) entry which is preliminary data.</text>
</comment>
<sequence length="99" mass="11836">MSAVQRNEVFIYETKEQRLSLECFRHYYFIHQEVYRWTPSARRDTARILDILSGLHHLSVFVAPENKQLIRYSALFGFTYSHTLTSPLDGEDYLILERH</sequence>
<name>X0TSC7_9ZZZZ</name>
<proteinExistence type="predicted"/>
<dbReference type="AlphaFoldDB" id="X0TSC7"/>
<protein>
    <submittedName>
        <fullName evidence="1">Uncharacterized protein</fullName>
    </submittedName>
</protein>
<reference evidence="1" key="1">
    <citation type="journal article" date="2014" name="Front. Microbiol.">
        <title>High frequency of phylogenetically diverse reductive dehalogenase-homologous genes in deep subseafloor sedimentary metagenomes.</title>
        <authorList>
            <person name="Kawai M."/>
            <person name="Futagami T."/>
            <person name="Toyoda A."/>
            <person name="Takaki Y."/>
            <person name="Nishi S."/>
            <person name="Hori S."/>
            <person name="Arai W."/>
            <person name="Tsubouchi T."/>
            <person name="Morono Y."/>
            <person name="Uchiyama I."/>
            <person name="Ito T."/>
            <person name="Fujiyama A."/>
            <person name="Inagaki F."/>
            <person name="Takami H."/>
        </authorList>
    </citation>
    <scope>NUCLEOTIDE SEQUENCE</scope>
    <source>
        <strain evidence="1">Expedition CK06-06</strain>
    </source>
</reference>
<accession>X0TSC7</accession>
<gene>
    <name evidence="1" type="ORF">S01H1_13826</name>
</gene>
<evidence type="ECO:0000313" key="1">
    <source>
        <dbReference type="EMBL" id="GAF79035.1"/>
    </source>
</evidence>